<evidence type="ECO:0000259" key="12">
    <source>
        <dbReference type="PROSITE" id="PS50109"/>
    </source>
</evidence>
<dbReference type="PANTHER" id="PTHR45436">
    <property type="entry name" value="SENSOR HISTIDINE KINASE YKOH"/>
    <property type="match status" value="1"/>
</dbReference>
<keyword evidence="15" id="KW-1185">Reference proteome</keyword>
<comment type="subcellular location">
    <subcellularLocation>
        <location evidence="2">Membrane</location>
        <topology evidence="2">Multi-pass membrane protein</topology>
    </subcellularLocation>
</comment>
<dbReference type="SMART" id="SM00387">
    <property type="entry name" value="HATPase_c"/>
    <property type="match status" value="1"/>
</dbReference>
<dbReference type="InterPro" id="IPR036097">
    <property type="entry name" value="HisK_dim/P_sf"/>
</dbReference>
<dbReference type="SMART" id="SM00388">
    <property type="entry name" value="HisKA"/>
    <property type="match status" value="1"/>
</dbReference>
<dbReference type="Gene3D" id="3.30.565.10">
    <property type="entry name" value="Histidine kinase-like ATPase, C-terminal domain"/>
    <property type="match status" value="1"/>
</dbReference>
<evidence type="ECO:0000256" key="4">
    <source>
        <dbReference type="ARBA" id="ARBA00022553"/>
    </source>
</evidence>
<gene>
    <name evidence="14" type="ORF">ACFPT7_00540</name>
</gene>
<keyword evidence="5" id="KW-0808">Transferase</keyword>
<dbReference type="PROSITE" id="PS50885">
    <property type="entry name" value="HAMP"/>
    <property type="match status" value="1"/>
</dbReference>
<protein>
    <recommendedName>
        <fullName evidence="3">histidine kinase</fullName>
        <ecNumber evidence="3">2.7.13.3</ecNumber>
    </recommendedName>
</protein>
<dbReference type="GO" id="GO:0016301">
    <property type="term" value="F:kinase activity"/>
    <property type="evidence" value="ECO:0007669"/>
    <property type="project" value="UniProtKB-KW"/>
</dbReference>
<dbReference type="InterPro" id="IPR050428">
    <property type="entry name" value="TCS_sensor_his_kinase"/>
</dbReference>
<dbReference type="InterPro" id="IPR004358">
    <property type="entry name" value="Sig_transdc_His_kin-like_C"/>
</dbReference>
<dbReference type="SUPFAM" id="SSF158472">
    <property type="entry name" value="HAMP domain-like"/>
    <property type="match status" value="1"/>
</dbReference>
<feature type="transmembrane region" description="Helical" evidence="11">
    <location>
        <begin position="12"/>
        <end position="35"/>
    </location>
</feature>
<evidence type="ECO:0000256" key="5">
    <source>
        <dbReference type="ARBA" id="ARBA00022679"/>
    </source>
</evidence>
<evidence type="ECO:0000259" key="13">
    <source>
        <dbReference type="PROSITE" id="PS50885"/>
    </source>
</evidence>
<feature type="domain" description="Histidine kinase" evidence="12">
    <location>
        <begin position="248"/>
        <end position="469"/>
    </location>
</feature>
<keyword evidence="4" id="KW-0597">Phosphoprotein</keyword>
<dbReference type="CDD" id="cd00075">
    <property type="entry name" value="HATPase"/>
    <property type="match status" value="1"/>
</dbReference>
<dbReference type="CDD" id="cd00082">
    <property type="entry name" value="HisKA"/>
    <property type="match status" value="1"/>
</dbReference>
<dbReference type="Pfam" id="PF00672">
    <property type="entry name" value="HAMP"/>
    <property type="match status" value="1"/>
</dbReference>
<evidence type="ECO:0000256" key="10">
    <source>
        <dbReference type="ARBA" id="ARBA00023136"/>
    </source>
</evidence>
<keyword evidence="8 11" id="KW-1133">Transmembrane helix</keyword>
<evidence type="ECO:0000256" key="9">
    <source>
        <dbReference type="ARBA" id="ARBA00023012"/>
    </source>
</evidence>
<reference evidence="15" key="1">
    <citation type="journal article" date="2019" name="Int. J. Syst. Evol. Microbiol.">
        <title>The Global Catalogue of Microorganisms (GCM) 10K type strain sequencing project: providing services to taxonomists for standard genome sequencing and annotation.</title>
        <authorList>
            <consortium name="The Broad Institute Genomics Platform"/>
            <consortium name="The Broad Institute Genome Sequencing Center for Infectious Disease"/>
            <person name="Wu L."/>
            <person name="Ma J."/>
        </authorList>
    </citation>
    <scope>NUCLEOTIDE SEQUENCE [LARGE SCALE GENOMIC DNA]</scope>
    <source>
        <strain evidence="15">JCM 4087</strain>
    </source>
</reference>
<dbReference type="Pfam" id="PF00512">
    <property type="entry name" value="HisKA"/>
    <property type="match status" value="1"/>
</dbReference>
<evidence type="ECO:0000256" key="6">
    <source>
        <dbReference type="ARBA" id="ARBA00022692"/>
    </source>
</evidence>
<dbReference type="SUPFAM" id="SSF47384">
    <property type="entry name" value="Homodimeric domain of signal transducing histidine kinase"/>
    <property type="match status" value="1"/>
</dbReference>
<proteinExistence type="predicted"/>
<dbReference type="Gene3D" id="1.10.287.130">
    <property type="match status" value="1"/>
</dbReference>
<keyword evidence="6 11" id="KW-0812">Transmembrane</keyword>
<feature type="domain" description="HAMP" evidence="13">
    <location>
        <begin position="187"/>
        <end position="240"/>
    </location>
</feature>
<dbReference type="EC" id="2.7.13.3" evidence="3"/>
<feature type="transmembrane region" description="Helical" evidence="11">
    <location>
        <begin position="163"/>
        <end position="186"/>
    </location>
</feature>
<keyword evidence="7 14" id="KW-0418">Kinase</keyword>
<keyword evidence="10 11" id="KW-0472">Membrane</keyword>
<dbReference type="RefSeq" id="WP_263335154.1">
    <property type="nucleotide sequence ID" value="NZ_JAGSYH010000002.1"/>
</dbReference>
<comment type="caution">
    <text evidence="14">The sequence shown here is derived from an EMBL/GenBank/DDBJ whole genome shotgun (WGS) entry which is preliminary data.</text>
</comment>
<keyword evidence="9" id="KW-0902">Two-component regulatory system</keyword>
<dbReference type="PROSITE" id="PS50109">
    <property type="entry name" value="HIS_KIN"/>
    <property type="match status" value="1"/>
</dbReference>
<dbReference type="SMART" id="SM00304">
    <property type="entry name" value="HAMP"/>
    <property type="match status" value="1"/>
</dbReference>
<dbReference type="InterPro" id="IPR003661">
    <property type="entry name" value="HisK_dim/P_dom"/>
</dbReference>
<evidence type="ECO:0000256" key="1">
    <source>
        <dbReference type="ARBA" id="ARBA00000085"/>
    </source>
</evidence>
<dbReference type="EMBL" id="JBHSPH010000001">
    <property type="protein sequence ID" value="MFC5860772.1"/>
    <property type="molecule type" value="Genomic_DNA"/>
</dbReference>
<evidence type="ECO:0000256" key="3">
    <source>
        <dbReference type="ARBA" id="ARBA00012438"/>
    </source>
</evidence>
<dbReference type="PANTHER" id="PTHR45436:SF15">
    <property type="entry name" value="SENSOR HISTIDINE KINASE CUSS"/>
    <property type="match status" value="1"/>
</dbReference>
<dbReference type="InterPro" id="IPR036890">
    <property type="entry name" value="HATPase_C_sf"/>
</dbReference>
<dbReference type="CDD" id="cd06225">
    <property type="entry name" value="HAMP"/>
    <property type="match status" value="1"/>
</dbReference>
<dbReference type="InterPro" id="IPR003594">
    <property type="entry name" value="HATPase_dom"/>
</dbReference>
<dbReference type="PRINTS" id="PR00344">
    <property type="entry name" value="BCTRLSENSOR"/>
</dbReference>
<evidence type="ECO:0000313" key="14">
    <source>
        <dbReference type="EMBL" id="MFC5860772.1"/>
    </source>
</evidence>
<organism evidence="14 15">
    <name type="scientific">Acidicapsa dinghuensis</name>
    <dbReference type="NCBI Taxonomy" id="2218256"/>
    <lineage>
        <taxon>Bacteria</taxon>
        <taxon>Pseudomonadati</taxon>
        <taxon>Acidobacteriota</taxon>
        <taxon>Terriglobia</taxon>
        <taxon>Terriglobales</taxon>
        <taxon>Acidobacteriaceae</taxon>
        <taxon>Acidicapsa</taxon>
    </lineage>
</organism>
<evidence type="ECO:0000256" key="11">
    <source>
        <dbReference type="SAM" id="Phobius"/>
    </source>
</evidence>
<dbReference type="SUPFAM" id="SSF55874">
    <property type="entry name" value="ATPase domain of HSP90 chaperone/DNA topoisomerase II/histidine kinase"/>
    <property type="match status" value="1"/>
</dbReference>
<dbReference type="InterPro" id="IPR005467">
    <property type="entry name" value="His_kinase_dom"/>
</dbReference>
<comment type="catalytic activity">
    <reaction evidence="1">
        <text>ATP + protein L-histidine = ADP + protein N-phospho-L-histidine.</text>
        <dbReference type="EC" id="2.7.13.3"/>
    </reaction>
</comment>
<name>A0ABW1EBY6_9BACT</name>
<evidence type="ECO:0000256" key="8">
    <source>
        <dbReference type="ARBA" id="ARBA00022989"/>
    </source>
</evidence>
<sequence>MRPRYIRGRLTLWYAGIFGIVLAIYICGACGLQYWQLNDQLHHAEIEDLETVEGLLYFTPDGRLHLREDYHSHPQSRLLLDRYMEVLSPQGDVLLRNERLGAMSLGGAIAQQEGNVGYAPRRWRLEDGTPVLAISHIHILDGKPLLIRLAYSTEPLRTRLLEFLGLLILAMPIALIAAAFAGYRVAGKALNPLEEMARRTEQITARRLNERIVVENPDDEFGHMARVLNGLLARLGESFEKLQHFTSDVSHELRTPLASIRSVGEVGLQEEHSAERYRDIIGSMLEEVARLTGMIDTLLTIAQADSGEVDLHRTTFVFAELVQESVTVVSVLAEDKKQNILVTGESELEISADRGFLRMAVINLLDNAVKYSPPESTIRVTLRDHKDTEGTAESVAVAIEDEGPGIPEDKRERVFDRFYRVDEGRTRDVGGAGLGLAIAKWAVEAHGGTITLKPRAPRGAIFSVEIPVR</sequence>
<dbReference type="Gene3D" id="6.10.340.10">
    <property type="match status" value="1"/>
</dbReference>
<dbReference type="InterPro" id="IPR003660">
    <property type="entry name" value="HAMP_dom"/>
</dbReference>
<accession>A0ABW1EBY6</accession>
<dbReference type="Pfam" id="PF02518">
    <property type="entry name" value="HATPase_c"/>
    <property type="match status" value="1"/>
</dbReference>
<dbReference type="Proteomes" id="UP001596091">
    <property type="component" value="Unassembled WGS sequence"/>
</dbReference>
<evidence type="ECO:0000313" key="15">
    <source>
        <dbReference type="Proteomes" id="UP001596091"/>
    </source>
</evidence>
<evidence type="ECO:0000256" key="2">
    <source>
        <dbReference type="ARBA" id="ARBA00004141"/>
    </source>
</evidence>
<evidence type="ECO:0000256" key="7">
    <source>
        <dbReference type="ARBA" id="ARBA00022777"/>
    </source>
</evidence>